<comment type="similarity">
    <text evidence="1">Belongs to the UDP-glycosyltransferase family.</text>
</comment>
<accession>A0ABD3CG33</accession>
<keyword evidence="5" id="KW-1185">Reference proteome</keyword>
<dbReference type="Gene3D" id="3.40.50.2000">
    <property type="entry name" value="Glycogen Phosphorylase B"/>
    <property type="match status" value="2"/>
</dbReference>
<sequence length="486" mass="54889">MAKNQKKPHAIVIPLPFQGHITPYTNLALKLAKKGLIVTFVHFEFIHLKISKASNHNKDTTDQIDDVDFFSEARKSGLDIRYVTINDGIPKELDRDLNFPIFWNLLVHELEARFDEFIGKMLQSDPGSAYFLLADPTFVWPAAVADKYKLVNVAFSTQAASVFNLAYHWDLLKEKGHLPSKDSKDVKIDYIPGVESISIKDLMMYLDPQSLVAEGLFIAFTNNKKADFILHNTAEELESGALSALNKYHQPNYAVGPTNFFKNIATNTVSKTFWRQTDCMSWLDSKPPCSVLYVSFGSLVETSKQVIDEVAYGLLHSEVNFVWIVREGVLGSYDGNVLPVGFEDEVKGRGIIIPWCDQIRVLSDRAVGAFLTHNGWNSTLESMWCGVPMICYPLEYDQTTNAKFVVEDWKIGIRLCDHGKSLDRNEISEKIKSFMNGVTLNGFRQEAENVKGKLENALEIDGSSEKNIDRFINDLKEKLQVTAIDK</sequence>
<dbReference type="GO" id="GO:0016757">
    <property type="term" value="F:glycosyltransferase activity"/>
    <property type="evidence" value="ECO:0007669"/>
    <property type="project" value="UniProtKB-KW"/>
</dbReference>
<protein>
    <recommendedName>
        <fullName evidence="6">Glycosyltransferase</fullName>
    </recommendedName>
</protein>
<evidence type="ECO:0000313" key="5">
    <source>
        <dbReference type="Proteomes" id="UP001632038"/>
    </source>
</evidence>
<evidence type="ECO:0000256" key="2">
    <source>
        <dbReference type="ARBA" id="ARBA00022676"/>
    </source>
</evidence>
<dbReference type="Proteomes" id="UP001632038">
    <property type="component" value="Unassembled WGS sequence"/>
</dbReference>
<dbReference type="EMBL" id="JAVIJP010000036">
    <property type="protein sequence ID" value="KAL3628499.1"/>
    <property type="molecule type" value="Genomic_DNA"/>
</dbReference>
<evidence type="ECO:0000256" key="3">
    <source>
        <dbReference type="ARBA" id="ARBA00022679"/>
    </source>
</evidence>
<dbReference type="AlphaFoldDB" id="A0ABD3CG33"/>
<dbReference type="SUPFAM" id="SSF53756">
    <property type="entry name" value="UDP-Glycosyltransferase/glycogen phosphorylase"/>
    <property type="match status" value="1"/>
</dbReference>
<keyword evidence="2" id="KW-0328">Glycosyltransferase</keyword>
<dbReference type="Pfam" id="PF00201">
    <property type="entry name" value="UDPGT"/>
    <property type="match status" value="1"/>
</dbReference>
<proteinExistence type="inferred from homology"/>
<evidence type="ECO:0000313" key="4">
    <source>
        <dbReference type="EMBL" id="KAL3628499.1"/>
    </source>
</evidence>
<evidence type="ECO:0000256" key="1">
    <source>
        <dbReference type="ARBA" id="ARBA00009995"/>
    </source>
</evidence>
<gene>
    <name evidence="4" type="ORF">CASFOL_027545</name>
</gene>
<evidence type="ECO:0008006" key="6">
    <source>
        <dbReference type="Google" id="ProtNLM"/>
    </source>
</evidence>
<dbReference type="CDD" id="cd03784">
    <property type="entry name" value="GT1_Gtf-like"/>
    <property type="match status" value="1"/>
</dbReference>
<dbReference type="InterPro" id="IPR002213">
    <property type="entry name" value="UDP_glucos_trans"/>
</dbReference>
<keyword evidence="3" id="KW-0808">Transferase</keyword>
<dbReference type="PANTHER" id="PTHR11926">
    <property type="entry name" value="GLUCOSYL/GLUCURONOSYL TRANSFERASES"/>
    <property type="match status" value="1"/>
</dbReference>
<reference evidence="5" key="1">
    <citation type="journal article" date="2024" name="IScience">
        <title>Strigolactones Initiate the Formation of Haustorium-like Structures in Castilleja.</title>
        <authorList>
            <person name="Buerger M."/>
            <person name="Peterson D."/>
            <person name="Chory J."/>
        </authorList>
    </citation>
    <scope>NUCLEOTIDE SEQUENCE [LARGE SCALE GENOMIC DNA]</scope>
</reference>
<organism evidence="4 5">
    <name type="scientific">Castilleja foliolosa</name>
    <dbReference type="NCBI Taxonomy" id="1961234"/>
    <lineage>
        <taxon>Eukaryota</taxon>
        <taxon>Viridiplantae</taxon>
        <taxon>Streptophyta</taxon>
        <taxon>Embryophyta</taxon>
        <taxon>Tracheophyta</taxon>
        <taxon>Spermatophyta</taxon>
        <taxon>Magnoliopsida</taxon>
        <taxon>eudicotyledons</taxon>
        <taxon>Gunneridae</taxon>
        <taxon>Pentapetalae</taxon>
        <taxon>asterids</taxon>
        <taxon>lamiids</taxon>
        <taxon>Lamiales</taxon>
        <taxon>Orobanchaceae</taxon>
        <taxon>Pedicularideae</taxon>
        <taxon>Castillejinae</taxon>
        <taxon>Castilleja</taxon>
    </lineage>
</organism>
<comment type="caution">
    <text evidence="4">The sequence shown here is derived from an EMBL/GenBank/DDBJ whole genome shotgun (WGS) entry which is preliminary data.</text>
</comment>
<dbReference type="FunFam" id="3.40.50.2000:FF:000056">
    <property type="entry name" value="Glycosyltransferase"/>
    <property type="match status" value="1"/>
</dbReference>
<dbReference type="PANTHER" id="PTHR11926:SF1494">
    <property type="entry name" value="FLAVONOL 3-O-GLUCOSYLTRANSFERASE UGT76E12-RELATED"/>
    <property type="match status" value="1"/>
</dbReference>
<name>A0ABD3CG33_9LAMI</name>